<comment type="caution">
    <text evidence="1">The sequence shown here is derived from an EMBL/GenBank/DDBJ whole genome shotgun (WGS) entry which is preliminary data.</text>
</comment>
<sequence length="121" mass="12012">MSTDEFEVDCGALNQGAALQEDVASRVGEIQSAALASTQMSPVAFGMLCSFFTPGAMALQGIALTAIAAVGGAVSAASGALQACATDYQTSDDTAEAGYRRLITRAESPVGFSLPGGGSGV</sequence>
<dbReference type="Proteomes" id="UP001410795">
    <property type="component" value="Unassembled WGS sequence"/>
</dbReference>
<proteinExistence type="predicted"/>
<gene>
    <name evidence="1" type="ORF">GCM10022202_20160</name>
</gene>
<evidence type="ECO:0000313" key="2">
    <source>
        <dbReference type="Proteomes" id="UP001410795"/>
    </source>
</evidence>
<organism evidence="1 2">
    <name type="scientific">Microbacterium marinilacus</name>
    <dbReference type="NCBI Taxonomy" id="415209"/>
    <lineage>
        <taxon>Bacteria</taxon>
        <taxon>Bacillati</taxon>
        <taxon>Actinomycetota</taxon>
        <taxon>Actinomycetes</taxon>
        <taxon>Micrococcales</taxon>
        <taxon>Microbacteriaceae</taxon>
        <taxon>Microbacterium</taxon>
    </lineage>
</organism>
<evidence type="ECO:0008006" key="3">
    <source>
        <dbReference type="Google" id="ProtNLM"/>
    </source>
</evidence>
<name>A0ABP7BHB3_9MICO</name>
<dbReference type="Pfam" id="PF10824">
    <property type="entry name" value="T7SS_ESX_EspC"/>
    <property type="match status" value="1"/>
</dbReference>
<accession>A0ABP7BHB3</accession>
<reference evidence="2" key="1">
    <citation type="journal article" date="2019" name="Int. J. Syst. Evol. Microbiol.">
        <title>The Global Catalogue of Microorganisms (GCM) 10K type strain sequencing project: providing services to taxonomists for standard genome sequencing and annotation.</title>
        <authorList>
            <consortium name="The Broad Institute Genomics Platform"/>
            <consortium name="The Broad Institute Genome Sequencing Center for Infectious Disease"/>
            <person name="Wu L."/>
            <person name="Ma J."/>
        </authorList>
    </citation>
    <scope>NUCLEOTIDE SEQUENCE [LARGE SCALE GENOMIC DNA]</scope>
    <source>
        <strain evidence="2">JCM 16546</strain>
    </source>
</reference>
<dbReference type="RefSeq" id="WP_221859023.1">
    <property type="nucleotide sequence ID" value="NZ_BAAAYV010000009.1"/>
</dbReference>
<evidence type="ECO:0000313" key="1">
    <source>
        <dbReference type="EMBL" id="GAA3659420.1"/>
    </source>
</evidence>
<keyword evidence="2" id="KW-1185">Reference proteome</keyword>
<dbReference type="EMBL" id="BAAAYV010000009">
    <property type="protein sequence ID" value="GAA3659420.1"/>
    <property type="molecule type" value="Genomic_DNA"/>
</dbReference>
<protein>
    <recommendedName>
        <fullName evidence="3">ESX-1 secretion-associated protein</fullName>
    </recommendedName>
</protein>
<dbReference type="InterPro" id="IPR022536">
    <property type="entry name" value="EspC"/>
</dbReference>